<feature type="transmembrane region" description="Helical" evidence="20">
    <location>
        <begin position="162"/>
        <end position="183"/>
    </location>
</feature>
<feature type="transmembrane region" description="Helical" evidence="20">
    <location>
        <begin position="38"/>
        <end position="67"/>
    </location>
</feature>
<evidence type="ECO:0000256" key="19">
    <source>
        <dbReference type="SAM" id="MobiDB-lite"/>
    </source>
</evidence>
<dbReference type="PROSITE" id="PS01315">
    <property type="entry name" value="CDS"/>
    <property type="match status" value="1"/>
</dbReference>
<dbReference type="GO" id="GO:0016779">
    <property type="term" value="F:nucleotidyltransferase activity"/>
    <property type="evidence" value="ECO:0007669"/>
    <property type="project" value="UniProtKB-KW"/>
</dbReference>
<dbReference type="Proteomes" id="UP001520140">
    <property type="component" value="Unassembled WGS sequence"/>
</dbReference>
<evidence type="ECO:0000313" key="22">
    <source>
        <dbReference type="Proteomes" id="UP001520140"/>
    </source>
</evidence>
<evidence type="ECO:0000256" key="20">
    <source>
        <dbReference type="SAM" id="Phobius"/>
    </source>
</evidence>
<evidence type="ECO:0000256" key="16">
    <source>
        <dbReference type="ARBA" id="ARBA00023209"/>
    </source>
</evidence>
<evidence type="ECO:0000256" key="6">
    <source>
        <dbReference type="ARBA" id="ARBA00012487"/>
    </source>
</evidence>
<comment type="similarity">
    <text evidence="5 18">Belongs to the CDS family.</text>
</comment>
<comment type="pathway">
    <text evidence="3 18">Phospholipid metabolism; CDP-diacylglycerol biosynthesis; CDP-diacylglycerol from sn-glycerol 3-phosphate: step 3/3.</text>
</comment>
<dbReference type="PANTHER" id="PTHR46382:SF1">
    <property type="entry name" value="PHOSPHATIDATE CYTIDYLYLTRANSFERASE"/>
    <property type="match status" value="1"/>
</dbReference>
<evidence type="ECO:0000256" key="9">
    <source>
        <dbReference type="ARBA" id="ARBA00022516"/>
    </source>
</evidence>
<evidence type="ECO:0000256" key="5">
    <source>
        <dbReference type="ARBA" id="ARBA00010185"/>
    </source>
</evidence>
<keyword evidence="17" id="KW-1208">Phospholipid metabolism</keyword>
<feature type="transmembrane region" description="Helical" evidence="20">
    <location>
        <begin position="230"/>
        <end position="248"/>
    </location>
</feature>
<evidence type="ECO:0000256" key="15">
    <source>
        <dbReference type="ARBA" id="ARBA00023136"/>
    </source>
</evidence>
<dbReference type="EC" id="2.7.7.41" evidence="6 18"/>
<keyword evidence="9" id="KW-0444">Lipid biosynthesis</keyword>
<evidence type="ECO:0000256" key="12">
    <source>
        <dbReference type="ARBA" id="ARBA00022695"/>
    </source>
</evidence>
<keyword evidence="13 20" id="KW-1133">Transmembrane helix</keyword>
<organism evidence="21 22">
    <name type="scientific">Rhodococcoides kroppenstedtii</name>
    <dbReference type="NCBI Taxonomy" id="293050"/>
    <lineage>
        <taxon>Bacteria</taxon>
        <taxon>Bacillati</taxon>
        <taxon>Actinomycetota</taxon>
        <taxon>Actinomycetes</taxon>
        <taxon>Mycobacteriales</taxon>
        <taxon>Nocardiaceae</taxon>
        <taxon>Rhodococcoides</taxon>
    </lineage>
</organism>
<keyword evidence="12 18" id="KW-0548">Nucleotidyltransferase</keyword>
<keyword evidence="14" id="KW-0443">Lipid metabolism</keyword>
<evidence type="ECO:0000256" key="7">
    <source>
        <dbReference type="ARBA" id="ARBA00019373"/>
    </source>
</evidence>
<feature type="transmembrane region" description="Helical" evidence="20">
    <location>
        <begin position="79"/>
        <end position="97"/>
    </location>
</feature>
<evidence type="ECO:0000256" key="2">
    <source>
        <dbReference type="ARBA" id="ARBA00004651"/>
    </source>
</evidence>
<comment type="pathway">
    <text evidence="4">Lipid metabolism.</text>
</comment>
<protein>
    <recommendedName>
        <fullName evidence="7 18">Phosphatidate cytidylyltransferase</fullName>
        <ecNumber evidence="6 18">2.7.7.41</ecNumber>
    </recommendedName>
</protein>
<feature type="transmembrane region" description="Helical" evidence="20">
    <location>
        <begin position="204"/>
        <end position="224"/>
    </location>
</feature>
<dbReference type="PANTHER" id="PTHR46382">
    <property type="entry name" value="PHOSPHATIDATE CYTIDYLYLTRANSFERASE"/>
    <property type="match status" value="1"/>
</dbReference>
<comment type="caution">
    <text evidence="21">The sequence shown here is derived from an EMBL/GenBank/DDBJ whole genome shotgun (WGS) entry which is preliminary data.</text>
</comment>
<keyword evidence="10 18" id="KW-0808">Transferase</keyword>
<keyword evidence="11 18" id="KW-0812">Transmembrane</keyword>
<dbReference type="Pfam" id="PF01148">
    <property type="entry name" value="CTP_transf_1"/>
    <property type="match status" value="1"/>
</dbReference>
<feature type="region of interest" description="Disordered" evidence="19">
    <location>
        <begin position="1"/>
        <end position="23"/>
    </location>
</feature>
<dbReference type="InterPro" id="IPR000374">
    <property type="entry name" value="PC_trans"/>
</dbReference>
<evidence type="ECO:0000256" key="8">
    <source>
        <dbReference type="ARBA" id="ARBA00022475"/>
    </source>
</evidence>
<keyword evidence="22" id="KW-1185">Reference proteome</keyword>
<dbReference type="RefSeq" id="WP_082833800.1">
    <property type="nucleotide sequence ID" value="NZ_CP135915.1"/>
</dbReference>
<dbReference type="EMBL" id="JABUKG010000005">
    <property type="protein sequence ID" value="MBY6320430.1"/>
    <property type="molecule type" value="Genomic_DNA"/>
</dbReference>
<comment type="subcellular location">
    <subcellularLocation>
        <location evidence="2">Cell membrane</location>
        <topology evidence="2">Multi-pass membrane protein</topology>
    </subcellularLocation>
</comment>
<gene>
    <name evidence="21" type="ORF">HQ605_06335</name>
</gene>
<evidence type="ECO:0000256" key="3">
    <source>
        <dbReference type="ARBA" id="ARBA00005119"/>
    </source>
</evidence>
<feature type="compositionally biased region" description="Low complexity" evidence="19">
    <location>
        <begin position="13"/>
        <end position="23"/>
    </location>
</feature>
<name>A0ABS7NR04_9NOCA</name>
<accession>A0ABS7NR04</accession>
<evidence type="ECO:0000256" key="13">
    <source>
        <dbReference type="ARBA" id="ARBA00022989"/>
    </source>
</evidence>
<evidence type="ECO:0000256" key="17">
    <source>
        <dbReference type="ARBA" id="ARBA00023264"/>
    </source>
</evidence>
<proteinExistence type="inferred from homology"/>
<comment type="catalytic activity">
    <reaction evidence="1 18">
        <text>a 1,2-diacyl-sn-glycero-3-phosphate + CTP + H(+) = a CDP-1,2-diacyl-sn-glycerol + diphosphate</text>
        <dbReference type="Rhea" id="RHEA:16229"/>
        <dbReference type="ChEBI" id="CHEBI:15378"/>
        <dbReference type="ChEBI" id="CHEBI:33019"/>
        <dbReference type="ChEBI" id="CHEBI:37563"/>
        <dbReference type="ChEBI" id="CHEBI:58332"/>
        <dbReference type="ChEBI" id="CHEBI:58608"/>
        <dbReference type="EC" id="2.7.7.41"/>
    </reaction>
</comment>
<evidence type="ECO:0000256" key="14">
    <source>
        <dbReference type="ARBA" id="ARBA00023098"/>
    </source>
</evidence>
<sequence length="293" mass="30258">MTSVSTPEQGDPAARTTTGTSTSRAGRDLPAAIAVGGALGVMLIVVLVFVPIAFVGVAAVAIAVASWEVTKRLREADIAVPRIPLILGGQAVIWLTLPLGATGAFSAFGAAVLVIMVWRLLSGGLHEPPRNYLRDCAVSIFVLSWLPLFGAFAALLCQGDDGGARVLVLMIAVVCSDVGGYAAGVLFGRHPMAPAISPKKSWEGLGGSLLLCVVGSALTVGFLLDANPLIGVLLGVLVVFSATLGDLVESQVKRDLRIKDMGTMLPGHGGLMDRLDSVLPSVLVTWLVLAAFV</sequence>
<evidence type="ECO:0000256" key="11">
    <source>
        <dbReference type="ARBA" id="ARBA00022692"/>
    </source>
</evidence>
<evidence type="ECO:0000313" key="21">
    <source>
        <dbReference type="EMBL" id="MBY6320430.1"/>
    </source>
</evidence>
<evidence type="ECO:0000256" key="1">
    <source>
        <dbReference type="ARBA" id="ARBA00001698"/>
    </source>
</evidence>
<evidence type="ECO:0000256" key="4">
    <source>
        <dbReference type="ARBA" id="ARBA00005189"/>
    </source>
</evidence>
<reference evidence="21 22" key="1">
    <citation type="submission" date="2020-06" db="EMBL/GenBank/DDBJ databases">
        <title>Taxonomy, biology and ecology of Rhodococcus bacteria occurring in California pistachio and other woody hosts as revealed by genome sequence analyses.</title>
        <authorList>
            <person name="Gai Y."/>
            <person name="Riely B."/>
        </authorList>
    </citation>
    <scope>NUCLEOTIDE SEQUENCE [LARGE SCALE GENOMIC DNA]</scope>
    <source>
        <strain evidence="21 22">BP-284</strain>
    </source>
</reference>
<evidence type="ECO:0000256" key="10">
    <source>
        <dbReference type="ARBA" id="ARBA00022679"/>
    </source>
</evidence>
<keyword evidence="8" id="KW-1003">Cell membrane</keyword>
<evidence type="ECO:0000256" key="18">
    <source>
        <dbReference type="RuleBase" id="RU003938"/>
    </source>
</evidence>
<keyword evidence="15 20" id="KW-0472">Membrane</keyword>
<feature type="transmembrane region" description="Helical" evidence="20">
    <location>
        <begin position="133"/>
        <end position="156"/>
    </location>
</feature>
<feature type="transmembrane region" description="Helical" evidence="20">
    <location>
        <begin position="103"/>
        <end position="121"/>
    </location>
</feature>
<keyword evidence="16" id="KW-0594">Phospholipid biosynthesis</keyword>